<reference evidence="1" key="1">
    <citation type="submission" date="2022-06" db="EMBL/GenBank/DDBJ databases">
        <title>Phylogenomic reconstructions and comparative analyses of Kickxellomycotina fungi.</title>
        <authorList>
            <person name="Reynolds N.K."/>
            <person name="Stajich J.E."/>
            <person name="Barry K."/>
            <person name="Grigoriev I.V."/>
            <person name="Crous P."/>
            <person name="Smith M.E."/>
        </authorList>
    </citation>
    <scope>NUCLEOTIDE SEQUENCE</scope>
    <source>
        <strain evidence="1">RSA 2271</strain>
    </source>
</reference>
<accession>A0ACC1HH15</accession>
<sequence>MGVFSDQTNSHFEGNIIWNHDGRPYAYVPLDLTRGRTIASIRHNGCCYVTGQTSNARPRNFLYRIFGSTKVPVNSCAPKDAVCLCPAQGQDPRCVQHNPCYSCGIHAVPPYSYNTHNPTALTAIPGEASTLNPSSVPTERPEGRTESSPLLNHGPAGSHACCPPQVAPTPAGAYSCRIASQCTYCHYYQANHHQYHVVNRAAQTDE</sequence>
<protein>
    <submittedName>
        <fullName evidence="1">Uncharacterized protein</fullName>
    </submittedName>
</protein>
<keyword evidence="2" id="KW-1185">Reference proteome</keyword>
<evidence type="ECO:0000313" key="1">
    <source>
        <dbReference type="EMBL" id="KAJ1675636.1"/>
    </source>
</evidence>
<gene>
    <name evidence="1" type="ORF">EV182_000880</name>
</gene>
<name>A0ACC1HH15_9FUNG</name>
<dbReference type="EMBL" id="JAMZIH010005221">
    <property type="protein sequence ID" value="KAJ1675636.1"/>
    <property type="molecule type" value="Genomic_DNA"/>
</dbReference>
<comment type="caution">
    <text evidence="1">The sequence shown here is derived from an EMBL/GenBank/DDBJ whole genome shotgun (WGS) entry which is preliminary data.</text>
</comment>
<proteinExistence type="predicted"/>
<evidence type="ECO:0000313" key="2">
    <source>
        <dbReference type="Proteomes" id="UP001145114"/>
    </source>
</evidence>
<dbReference type="Proteomes" id="UP001145114">
    <property type="component" value="Unassembled WGS sequence"/>
</dbReference>
<organism evidence="1 2">
    <name type="scientific">Spiromyces aspiralis</name>
    <dbReference type="NCBI Taxonomy" id="68401"/>
    <lineage>
        <taxon>Eukaryota</taxon>
        <taxon>Fungi</taxon>
        <taxon>Fungi incertae sedis</taxon>
        <taxon>Zoopagomycota</taxon>
        <taxon>Kickxellomycotina</taxon>
        <taxon>Kickxellomycetes</taxon>
        <taxon>Kickxellales</taxon>
        <taxon>Kickxellaceae</taxon>
        <taxon>Spiromyces</taxon>
    </lineage>
</organism>